<dbReference type="Gene3D" id="3.60.130.10">
    <property type="entry name" value="Clavaminate synthase-like"/>
    <property type="match status" value="1"/>
</dbReference>
<organism evidence="8 9">
    <name type="scientific">Streptomyces violaceorubidus</name>
    <dbReference type="NCBI Taxonomy" id="284042"/>
    <lineage>
        <taxon>Bacteria</taxon>
        <taxon>Bacillati</taxon>
        <taxon>Actinomycetota</taxon>
        <taxon>Actinomycetes</taxon>
        <taxon>Kitasatosporales</taxon>
        <taxon>Streptomycetaceae</taxon>
        <taxon>Streptomyces</taxon>
    </lineage>
</organism>
<evidence type="ECO:0000256" key="5">
    <source>
        <dbReference type="ARBA" id="ARBA00023004"/>
    </source>
</evidence>
<keyword evidence="8" id="KW-0223">Dioxygenase</keyword>
<dbReference type="InterPro" id="IPR050411">
    <property type="entry name" value="AlphaKG_dependent_hydroxylases"/>
</dbReference>
<comment type="cofactor">
    <cofactor evidence="1">
        <name>Fe(2+)</name>
        <dbReference type="ChEBI" id="CHEBI:29033"/>
    </cofactor>
</comment>
<dbReference type="EMBL" id="JBEOZY010000056">
    <property type="protein sequence ID" value="MER6169092.1"/>
    <property type="molecule type" value="Genomic_DNA"/>
</dbReference>
<dbReference type="SUPFAM" id="SSF51197">
    <property type="entry name" value="Clavaminate synthase-like"/>
    <property type="match status" value="1"/>
</dbReference>
<sequence>MTATDQRPVALPAADLVALGEVARDLLEQAPDMVDDPSWVAGARHHWERTPIALRHAVREFRRDSGPAGRLLLTGLPVGAGSIPDTPSAPGSVQRVPTLPAALLMLIANGLGDPAAFAAEKSGALVQDVVPVAGQEEFQGNAGSVELSFHTENAFHPHRPDYVLLLCLRSDHDGMSELRTCCSRRLLPELSSPTLRALFRAEFITEAPPSFGGEGDGTRHAVLSGDPTDPDLRFDQGATRALSAEGGRALAELSALVARHHEGFRLRPGDLAVVDNRVTLHGRSSFVPRYDGRDRWLQRMFSFTDLRRSRDSRPGDGSVLVK</sequence>
<dbReference type="InterPro" id="IPR014503">
    <property type="entry name" value="Clavaminate_syn-like"/>
</dbReference>
<evidence type="ECO:0000256" key="1">
    <source>
        <dbReference type="ARBA" id="ARBA00001954"/>
    </source>
</evidence>
<keyword evidence="4" id="KW-0560">Oxidoreductase</keyword>
<evidence type="ECO:0000259" key="7">
    <source>
        <dbReference type="Pfam" id="PF02668"/>
    </source>
</evidence>
<keyword evidence="3" id="KW-0479">Metal-binding</keyword>
<keyword evidence="6" id="KW-0045">Antibiotic biosynthesis</keyword>
<dbReference type="PANTHER" id="PTHR10696">
    <property type="entry name" value="GAMMA-BUTYROBETAINE HYDROXYLASE-RELATED"/>
    <property type="match status" value="1"/>
</dbReference>
<feature type="domain" description="TauD/TfdA-like" evidence="7">
    <location>
        <begin position="133"/>
        <end position="300"/>
    </location>
</feature>
<proteinExistence type="inferred from homology"/>
<dbReference type="GO" id="GO:0051213">
    <property type="term" value="F:dioxygenase activity"/>
    <property type="evidence" value="ECO:0007669"/>
    <property type="project" value="UniProtKB-KW"/>
</dbReference>
<evidence type="ECO:0000256" key="4">
    <source>
        <dbReference type="ARBA" id="ARBA00023002"/>
    </source>
</evidence>
<accession>A0ABV1T6B7</accession>
<protein>
    <submittedName>
        <fullName evidence="8">TauD/TfdA family dioxygenase</fullName>
    </submittedName>
</protein>
<reference evidence="8 9" key="1">
    <citation type="submission" date="2024-06" db="EMBL/GenBank/DDBJ databases">
        <title>The Natural Products Discovery Center: Release of the First 8490 Sequenced Strains for Exploring Actinobacteria Biosynthetic Diversity.</title>
        <authorList>
            <person name="Kalkreuter E."/>
            <person name="Kautsar S.A."/>
            <person name="Yang D."/>
            <person name="Bader C.D."/>
            <person name="Teijaro C.N."/>
            <person name="Fluegel L."/>
            <person name="Davis C.M."/>
            <person name="Simpson J.R."/>
            <person name="Lauterbach L."/>
            <person name="Steele A.D."/>
            <person name="Gui C."/>
            <person name="Meng S."/>
            <person name="Li G."/>
            <person name="Viehrig K."/>
            <person name="Ye F."/>
            <person name="Su P."/>
            <person name="Kiefer A.F."/>
            <person name="Nichols A."/>
            <person name="Cepeda A.J."/>
            <person name="Yan W."/>
            <person name="Fan B."/>
            <person name="Jiang Y."/>
            <person name="Adhikari A."/>
            <person name="Zheng C.-J."/>
            <person name="Schuster L."/>
            <person name="Cowan T.M."/>
            <person name="Smanski M.J."/>
            <person name="Chevrette M.G."/>
            <person name="De Carvalho L.P.S."/>
            <person name="Shen B."/>
        </authorList>
    </citation>
    <scope>NUCLEOTIDE SEQUENCE [LARGE SCALE GENOMIC DNA]</scope>
    <source>
        <strain evidence="8 9">NPDC001615</strain>
    </source>
</reference>
<comment type="similarity">
    <text evidence="2">Belongs to the clavaminate synthase family.</text>
</comment>
<dbReference type="InterPro" id="IPR003819">
    <property type="entry name" value="TauD/TfdA-like"/>
</dbReference>
<gene>
    <name evidence="8" type="ORF">ABT188_31820</name>
</gene>
<evidence type="ECO:0000313" key="8">
    <source>
        <dbReference type="EMBL" id="MER6169092.1"/>
    </source>
</evidence>
<dbReference type="InterPro" id="IPR042098">
    <property type="entry name" value="TauD-like_sf"/>
</dbReference>
<evidence type="ECO:0000256" key="2">
    <source>
        <dbReference type="ARBA" id="ARBA00008425"/>
    </source>
</evidence>
<keyword evidence="9" id="KW-1185">Reference proteome</keyword>
<evidence type="ECO:0000313" key="9">
    <source>
        <dbReference type="Proteomes" id="UP001496720"/>
    </source>
</evidence>
<name>A0ABV1T6B7_9ACTN</name>
<dbReference type="RefSeq" id="WP_352150303.1">
    <property type="nucleotide sequence ID" value="NZ_JBEOZY010000056.1"/>
</dbReference>
<evidence type="ECO:0000256" key="6">
    <source>
        <dbReference type="ARBA" id="ARBA00023194"/>
    </source>
</evidence>
<keyword evidence="5" id="KW-0408">Iron</keyword>
<evidence type="ECO:0000256" key="3">
    <source>
        <dbReference type="ARBA" id="ARBA00022723"/>
    </source>
</evidence>
<dbReference type="PIRSF" id="PIRSF019543">
    <property type="entry name" value="Clavaminate_syn"/>
    <property type="match status" value="1"/>
</dbReference>
<dbReference type="Pfam" id="PF02668">
    <property type="entry name" value="TauD"/>
    <property type="match status" value="1"/>
</dbReference>
<dbReference type="Proteomes" id="UP001496720">
    <property type="component" value="Unassembled WGS sequence"/>
</dbReference>
<dbReference type="PANTHER" id="PTHR10696:SF56">
    <property type="entry name" value="TAUD_TFDA-LIKE DOMAIN-CONTAINING PROTEIN"/>
    <property type="match status" value="1"/>
</dbReference>
<comment type="caution">
    <text evidence="8">The sequence shown here is derived from an EMBL/GenBank/DDBJ whole genome shotgun (WGS) entry which is preliminary data.</text>
</comment>